<dbReference type="SUPFAM" id="SSF55729">
    <property type="entry name" value="Acyl-CoA N-acyltransferases (Nat)"/>
    <property type="match status" value="1"/>
</dbReference>
<accession>A0A7Y2Q143</accession>
<evidence type="ECO:0000259" key="1">
    <source>
        <dbReference type="Pfam" id="PF13480"/>
    </source>
</evidence>
<dbReference type="AlphaFoldDB" id="A0A7Y2Q143"/>
<keyword evidence="2" id="KW-0808">Transferase</keyword>
<dbReference type="EMBL" id="JABEMB010000004">
    <property type="protein sequence ID" value="NNH03283.1"/>
    <property type="molecule type" value="Genomic_DNA"/>
</dbReference>
<name>A0A7Y2Q143_9MICO</name>
<dbReference type="Gene3D" id="3.40.630.30">
    <property type="match status" value="1"/>
</dbReference>
<gene>
    <name evidence="2" type="ORF">HLA99_05405</name>
</gene>
<dbReference type="InterPro" id="IPR038740">
    <property type="entry name" value="BioF2-like_GNAT_dom"/>
</dbReference>
<dbReference type="InterPro" id="IPR016181">
    <property type="entry name" value="Acyl_CoA_acyltransferase"/>
</dbReference>
<dbReference type="Pfam" id="PF13480">
    <property type="entry name" value="Acetyltransf_6"/>
    <property type="match status" value="1"/>
</dbReference>
<evidence type="ECO:0000313" key="3">
    <source>
        <dbReference type="Proteomes" id="UP000543598"/>
    </source>
</evidence>
<proteinExistence type="predicted"/>
<keyword evidence="3" id="KW-1185">Reference proteome</keyword>
<dbReference type="GO" id="GO:0016740">
    <property type="term" value="F:transferase activity"/>
    <property type="evidence" value="ECO:0007669"/>
    <property type="project" value="UniProtKB-KW"/>
</dbReference>
<feature type="domain" description="BioF2-like acetyltransferase" evidence="1">
    <location>
        <begin position="141"/>
        <end position="272"/>
    </location>
</feature>
<dbReference type="RefSeq" id="WP_167037649.1">
    <property type="nucleotide sequence ID" value="NZ_BAAANA010000001.1"/>
</dbReference>
<comment type="caution">
    <text evidence="2">The sequence shown here is derived from an EMBL/GenBank/DDBJ whole genome shotgun (WGS) entry which is preliminary data.</text>
</comment>
<protein>
    <submittedName>
        <fullName evidence="2">GNAT family N-acetyltransferase</fullName>
    </submittedName>
</protein>
<organism evidence="2 3">
    <name type="scientific">Microbacterium ulmi</name>
    <dbReference type="NCBI Taxonomy" id="179095"/>
    <lineage>
        <taxon>Bacteria</taxon>
        <taxon>Bacillati</taxon>
        <taxon>Actinomycetota</taxon>
        <taxon>Actinomycetes</taxon>
        <taxon>Micrococcales</taxon>
        <taxon>Microbacteriaceae</taxon>
        <taxon>Microbacterium</taxon>
    </lineage>
</organism>
<evidence type="ECO:0000313" key="2">
    <source>
        <dbReference type="EMBL" id="NNH03283.1"/>
    </source>
</evidence>
<sequence length="308" mass="33933">MRLRSTWYDAWSPEIDSALSALPASSMCPPGLYATLLERSLAEGGRAAVVEDGNGPVAVVGLEREGRLRWRNLTNWLIPGFICPSADGMALEAIASLDAEISVAWWGMPEAARHPAIRESHDKPTSRLVVAEREAFWRSSKMWRTIVNARNRCSELGLRIDEPGDAEWTIRSWAAKWATPEEPRPEASADAQIEIARRLTAAGRLVTLVLHDDGRPLAGSTNFIDGDTITAGVLYRDESVGSLPTGVRIIDELFEYATRHGIREIDLGGGHAYKSRWAPTVGADYDLVLAPTLRHLAHSAVRTVTRRH</sequence>
<dbReference type="Proteomes" id="UP000543598">
    <property type="component" value="Unassembled WGS sequence"/>
</dbReference>
<reference evidence="2 3" key="1">
    <citation type="submission" date="2020-05" db="EMBL/GenBank/DDBJ databases">
        <title>MicrobeNet Type strains.</title>
        <authorList>
            <person name="Nicholson A.C."/>
        </authorList>
    </citation>
    <scope>NUCLEOTIDE SEQUENCE [LARGE SCALE GENOMIC DNA]</scope>
    <source>
        <strain evidence="2 3">JCM 14282</strain>
    </source>
</reference>